<evidence type="ECO:0000256" key="5">
    <source>
        <dbReference type="RuleBase" id="RU369116"/>
    </source>
</evidence>
<keyword evidence="2 5" id="KW-0813">Transport</keyword>
<dbReference type="Pfam" id="PF00005">
    <property type="entry name" value="ABC_tran"/>
    <property type="match status" value="1"/>
</dbReference>
<dbReference type="InterPro" id="IPR017871">
    <property type="entry name" value="ABC_transporter-like_CS"/>
</dbReference>
<dbReference type="GO" id="GO:0015418">
    <property type="term" value="F:ABC-type quaternary ammonium compound transporting activity"/>
    <property type="evidence" value="ECO:0007669"/>
    <property type="project" value="UniProtKB-EC"/>
</dbReference>
<dbReference type="GO" id="GO:0005524">
    <property type="term" value="F:ATP binding"/>
    <property type="evidence" value="ECO:0007669"/>
    <property type="project" value="UniProtKB-UniRule"/>
</dbReference>
<dbReference type="PANTHER" id="PTHR43869:SF1">
    <property type="entry name" value="GLYCINE BETAINE_PROLINE BETAINE TRANSPORT SYSTEM ATP-BINDING PROTEIN PROV"/>
    <property type="match status" value="1"/>
</dbReference>
<dbReference type="Proteomes" id="UP000327424">
    <property type="component" value="Chromosome"/>
</dbReference>
<dbReference type="Gene3D" id="3.10.580.10">
    <property type="entry name" value="CBS-domain"/>
    <property type="match status" value="1"/>
</dbReference>
<dbReference type="RefSeq" id="WP_019439928.1">
    <property type="nucleotide sequence ID" value="NZ_ALOE01000005.1"/>
</dbReference>
<feature type="domain" description="ABC transporter" evidence="7">
    <location>
        <begin position="17"/>
        <end position="277"/>
    </location>
</feature>
<keyword evidence="5" id="KW-0997">Cell inner membrane</keyword>
<dbReference type="AlphaFoldDB" id="A0A5J6WG62"/>
<keyword evidence="3 5" id="KW-0547">Nucleotide-binding</keyword>
<dbReference type="SUPFAM" id="SSF52540">
    <property type="entry name" value="P-loop containing nucleoside triphosphate hydrolases"/>
    <property type="match status" value="1"/>
</dbReference>
<feature type="region of interest" description="Disordered" evidence="6">
    <location>
        <begin position="402"/>
        <end position="429"/>
    </location>
</feature>
<dbReference type="InterPro" id="IPR003593">
    <property type="entry name" value="AAA+_ATPase"/>
</dbReference>
<evidence type="ECO:0000256" key="6">
    <source>
        <dbReference type="SAM" id="MobiDB-lite"/>
    </source>
</evidence>
<sequence length="429" mass="47397">MNSHNINSPRKSQSPLIRIKNLYKIFGKDEKKVLEQVKAGKSKDAILAETGHTVGLSNINLDVYPGEIFVIMGLSGSGKSTLIRHFNRLIEPTAGEIELAGSDVMQLSSKDLQDFRRNKMSMVFQRFGLMPHRTVLDNIGYGLQVQGVKKAEWKKSATQWLETVGLDGYAKQYPGQLSGGQQQRVGLARALCTDADILLMDEAFSALDPLIRSEMQDQLIQLQEKLHKTIVFITHDLDEALRLGDRIAILRDGILVQQGTPVDILLNPVDDYVEAFVKDVNRARALTVETVMQPQICRISAETIGEAVLQMRKSKQDFGYVVNEDGYQGVLTQDTLDGVDKNDYSNVLDASLLEAVPAVQSDALIESVIPEMLDNNVPLPVLNEEGEVEGHLCRSALAEVLSDQPGTEEKKSSVGETKLSTEESKLTHA</sequence>
<dbReference type="InterPro" id="IPR027417">
    <property type="entry name" value="P-loop_NTPase"/>
</dbReference>
<dbReference type="OrthoDB" id="9802264at2"/>
<keyword evidence="5" id="KW-1003">Cell membrane</keyword>
<dbReference type="InterPro" id="IPR051921">
    <property type="entry name" value="ABC_osmolyte_uptake_ATP-bind"/>
</dbReference>
<dbReference type="GO" id="GO:0006970">
    <property type="term" value="P:response to osmotic stress"/>
    <property type="evidence" value="ECO:0007669"/>
    <property type="project" value="UniProtKB-ARBA"/>
</dbReference>
<dbReference type="GO" id="GO:0006865">
    <property type="term" value="P:amino acid transport"/>
    <property type="evidence" value="ECO:0007669"/>
    <property type="project" value="UniProtKB-UniRule"/>
</dbReference>
<evidence type="ECO:0000313" key="8">
    <source>
        <dbReference type="EMBL" id="QFI36977.1"/>
    </source>
</evidence>
<comment type="subunit">
    <text evidence="5">The complex is probably composed of two ATP-binding proteins, two transmembrane proteins and a solute-binding protein.</text>
</comment>
<keyword evidence="9" id="KW-1185">Reference proteome</keyword>
<comment type="subcellular location">
    <subcellularLocation>
        <location evidence="5">Cell inner membrane</location>
        <topology evidence="5">Peripheral membrane protein</topology>
    </subcellularLocation>
</comment>
<keyword evidence="4 5" id="KW-0067">ATP-binding</keyword>
<dbReference type="PANTHER" id="PTHR43869">
    <property type="entry name" value="GLYCINE BETAINE/PROLINE BETAINE TRANSPORT SYSTEM ATP-BINDING PROTEIN PROV"/>
    <property type="match status" value="1"/>
</dbReference>
<dbReference type="CDD" id="cd03294">
    <property type="entry name" value="ABC_Pro_Gly_Betaine"/>
    <property type="match status" value="1"/>
</dbReference>
<dbReference type="Gene3D" id="3.40.50.300">
    <property type="entry name" value="P-loop containing nucleotide triphosphate hydrolases"/>
    <property type="match status" value="1"/>
</dbReference>
<name>A0A5J6WG62_MORMI</name>
<feature type="compositionally biased region" description="Basic and acidic residues" evidence="6">
    <location>
        <begin position="407"/>
        <end position="429"/>
    </location>
</feature>
<dbReference type="SMART" id="SM00382">
    <property type="entry name" value="AAA"/>
    <property type="match status" value="1"/>
</dbReference>
<dbReference type="SUPFAM" id="SSF54631">
    <property type="entry name" value="CBS-domain pair"/>
    <property type="match status" value="1"/>
</dbReference>
<evidence type="ECO:0000313" key="9">
    <source>
        <dbReference type="Proteomes" id="UP000327424"/>
    </source>
</evidence>
<evidence type="ECO:0000256" key="3">
    <source>
        <dbReference type="ARBA" id="ARBA00022741"/>
    </source>
</evidence>
<dbReference type="InterPro" id="IPR005892">
    <property type="entry name" value="Gly-betaine_transp_ATP-bd"/>
</dbReference>
<dbReference type="KEGG" id="mmaa:FR932_03620"/>
<gene>
    <name evidence="8" type="ORF">FR932_03620</name>
</gene>
<evidence type="ECO:0000256" key="1">
    <source>
        <dbReference type="ARBA" id="ARBA00005417"/>
    </source>
</evidence>
<comment type="similarity">
    <text evidence="1 5">Belongs to the ABC transporter superfamily.</text>
</comment>
<proteinExistence type="inferred from homology"/>
<evidence type="ECO:0000259" key="7">
    <source>
        <dbReference type="PROSITE" id="PS50893"/>
    </source>
</evidence>
<accession>A0A5J6WG62</accession>
<dbReference type="GO" id="GO:0016887">
    <property type="term" value="F:ATP hydrolysis activity"/>
    <property type="evidence" value="ECO:0007669"/>
    <property type="project" value="UniProtKB-UniRule"/>
</dbReference>
<keyword evidence="5" id="KW-0472">Membrane</keyword>
<dbReference type="PROSITE" id="PS00211">
    <property type="entry name" value="ABC_TRANSPORTER_1"/>
    <property type="match status" value="1"/>
</dbReference>
<comment type="catalytic activity">
    <reaction evidence="5">
        <text>a quaternary ammonium(out) + ATP + H2O = a quaternary ammonium(in) + ADP + phosphate + H(+)</text>
        <dbReference type="Rhea" id="RHEA:11036"/>
        <dbReference type="ChEBI" id="CHEBI:15377"/>
        <dbReference type="ChEBI" id="CHEBI:15378"/>
        <dbReference type="ChEBI" id="CHEBI:30616"/>
        <dbReference type="ChEBI" id="CHEBI:35267"/>
        <dbReference type="ChEBI" id="CHEBI:43474"/>
        <dbReference type="ChEBI" id="CHEBI:456216"/>
    </reaction>
</comment>
<dbReference type="GO" id="GO:0031460">
    <property type="term" value="P:glycine betaine transport"/>
    <property type="evidence" value="ECO:0007669"/>
    <property type="project" value="InterPro"/>
</dbReference>
<dbReference type="InterPro" id="IPR046342">
    <property type="entry name" value="CBS_dom_sf"/>
</dbReference>
<dbReference type="EC" id="7.6.2.9" evidence="5"/>
<dbReference type="EMBL" id="CP044399">
    <property type="protein sequence ID" value="QFI36977.1"/>
    <property type="molecule type" value="Genomic_DNA"/>
</dbReference>
<dbReference type="InterPro" id="IPR003439">
    <property type="entry name" value="ABC_transporter-like_ATP-bd"/>
</dbReference>
<organism evidence="8 9">
    <name type="scientific">Moritella marina ATCC 15381</name>
    <dbReference type="NCBI Taxonomy" id="1202962"/>
    <lineage>
        <taxon>Bacteria</taxon>
        <taxon>Pseudomonadati</taxon>
        <taxon>Pseudomonadota</taxon>
        <taxon>Gammaproteobacteria</taxon>
        <taxon>Alteromonadales</taxon>
        <taxon>Moritellaceae</taxon>
        <taxon>Moritella</taxon>
    </lineage>
</organism>
<dbReference type="NCBIfam" id="TIGR01186">
    <property type="entry name" value="proV"/>
    <property type="match status" value="1"/>
</dbReference>
<dbReference type="GO" id="GO:0005886">
    <property type="term" value="C:plasma membrane"/>
    <property type="evidence" value="ECO:0007669"/>
    <property type="project" value="UniProtKB-SubCell"/>
</dbReference>
<reference evidence="8 9" key="1">
    <citation type="submission" date="2019-09" db="EMBL/GenBank/DDBJ databases">
        <title>Hybrid Assembly of the complete Genome of the Deep-Sea Bacterium Moritella marina from long Nanopore and Illumina reads.</title>
        <authorList>
            <person name="Magin S."/>
            <person name="Georgoulis A."/>
            <person name="Papadimitriou K."/>
            <person name="Iliakis G."/>
            <person name="Vorgias C.E."/>
        </authorList>
    </citation>
    <scope>NUCLEOTIDE SEQUENCE [LARGE SCALE GENOMIC DNA]</scope>
    <source>
        <strain evidence="8 9">MP-1</strain>
    </source>
</reference>
<dbReference type="PROSITE" id="PS50893">
    <property type="entry name" value="ABC_TRANSPORTER_2"/>
    <property type="match status" value="1"/>
</dbReference>
<dbReference type="FunFam" id="3.40.50.300:FF:000201">
    <property type="entry name" value="Glycine betaine/L-proline ABC transporter ATP-binding protein"/>
    <property type="match status" value="1"/>
</dbReference>
<protein>
    <recommendedName>
        <fullName evidence="5">Quaternary amine transport ATP-binding protein</fullName>
        <ecNumber evidence="5">7.6.2.9</ecNumber>
    </recommendedName>
</protein>
<evidence type="ECO:0000256" key="4">
    <source>
        <dbReference type="ARBA" id="ARBA00022840"/>
    </source>
</evidence>
<evidence type="ECO:0000256" key="2">
    <source>
        <dbReference type="ARBA" id="ARBA00022448"/>
    </source>
</evidence>